<dbReference type="AlphaFoldDB" id="A0A2H9TPK5"/>
<comment type="subcellular location">
    <subcellularLocation>
        <location evidence="1">Nucleus</location>
    </subcellularLocation>
</comment>
<proteinExistence type="inferred from homology"/>
<evidence type="ECO:0000259" key="5">
    <source>
        <dbReference type="Pfam" id="PF01778"/>
    </source>
</evidence>
<sequence>MQSDDVIWQVINNGFCSFKVTTLASAFCRNENNVTGLCNKQSCPLANSRYATIREINGVCYLYKKVVERAHLPARMWEKIKLKGNAGQVEEKIQKELEYMPEFFKAKCKARYTRIQEYLRRTDRLKNDPNQPILSAKKSKVIKREMKRENRAKQVALIENAIEKELLDRLQKGVYGDIYNLPQKTFETVLEKHGQQQEMESDVEYVEGEEELEELDSDVEYLEEFEASDDELVQDLEDIVVSRAPSRRKAHVEIEYEGPSKELTK</sequence>
<evidence type="ECO:0000256" key="3">
    <source>
        <dbReference type="ARBA" id="ARBA00023242"/>
    </source>
</evidence>
<organism evidence="6 7">
    <name type="scientific">Paramicrosporidium saccamoebae</name>
    <dbReference type="NCBI Taxonomy" id="1246581"/>
    <lineage>
        <taxon>Eukaryota</taxon>
        <taxon>Fungi</taxon>
        <taxon>Fungi incertae sedis</taxon>
        <taxon>Cryptomycota</taxon>
        <taxon>Cryptomycota incertae sedis</taxon>
        <taxon>Paramicrosporidium</taxon>
    </lineage>
</organism>
<evidence type="ECO:0000313" key="6">
    <source>
        <dbReference type="EMBL" id="PJF19688.1"/>
    </source>
</evidence>
<evidence type="ECO:0000256" key="2">
    <source>
        <dbReference type="ARBA" id="ARBA00005514"/>
    </source>
</evidence>
<dbReference type="GO" id="GO:0000463">
    <property type="term" value="P:maturation of LSU-rRNA from tricistronic rRNA transcript (SSU-rRNA, 5.8S rRNA, LSU-rRNA)"/>
    <property type="evidence" value="ECO:0007669"/>
    <property type="project" value="EnsemblFungi"/>
</dbReference>
<dbReference type="Proteomes" id="UP000240830">
    <property type="component" value="Unassembled WGS sequence"/>
</dbReference>
<dbReference type="PIRSF" id="PIRSF003352">
    <property type="entry name" value="MAK16"/>
    <property type="match status" value="1"/>
</dbReference>
<keyword evidence="3 4" id="KW-0539">Nucleus</keyword>
<dbReference type="GO" id="GO:0030687">
    <property type="term" value="C:preribosome, large subunit precursor"/>
    <property type="evidence" value="ECO:0007669"/>
    <property type="project" value="EnsemblFungi"/>
</dbReference>
<comment type="caution">
    <text evidence="6">The sequence shown here is derived from an EMBL/GenBank/DDBJ whole genome shotgun (WGS) entry which is preliminary data.</text>
</comment>
<protein>
    <recommendedName>
        <fullName evidence="4">Protein MAK16</fullName>
    </recommendedName>
</protein>
<keyword evidence="7" id="KW-1185">Reference proteome</keyword>
<evidence type="ECO:0000313" key="7">
    <source>
        <dbReference type="Proteomes" id="UP000240830"/>
    </source>
</evidence>
<dbReference type="FunFam" id="3.30.390.110:FF:000001">
    <property type="entry name" value="Protein MAK16 homolog"/>
    <property type="match status" value="1"/>
</dbReference>
<dbReference type="Pfam" id="PF04874">
    <property type="entry name" value="Mak16"/>
    <property type="match status" value="1"/>
</dbReference>
<evidence type="ECO:0000256" key="1">
    <source>
        <dbReference type="ARBA" id="ARBA00004123"/>
    </source>
</evidence>
<dbReference type="PANTHER" id="PTHR23405">
    <property type="entry name" value="MAINTENANCE OF KILLER 16 MAK16 PROTEIN-RELATED"/>
    <property type="match status" value="1"/>
</dbReference>
<name>A0A2H9TPK5_9FUNG</name>
<dbReference type="OrthoDB" id="10251342at2759"/>
<reference evidence="6 7" key="1">
    <citation type="submission" date="2016-10" db="EMBL/GenBank/DDBJ databases">
        <title>The genome of Paramicrosporidium saccamoebae is the missing link in understanding Cryptomycota and Microsporidia evolution.</title>
        <authorList>
            <person name="Quandt C.A."/>
            <person name="Beaudet D."/>
            <person name="Corsaro D."/>
            <person name="Michel R."/>
            <person name="Corradi N."/>
            <person name="James T."/>
        </authorList>
    </citation>
    <scope>NUCLEOTIDE SEQUENCE [LARGE SCALE GENOMIC DNA]</scope>
    <source>
        <strain evidence="6 7">KSL3</strain>
    </source>
</reference>
<dbReference type="InterPro" id="IPR006958">
    <property type="entry name" value="Mak16"/>
</dbReference>
<gene>
    <name evidence="6" type="ORF">PSACC_00497</name>
</gene>
<dbReference type="InterPro" id="IPR029004">
    <property type="entry name" value="Ribosomal_eL28/Mak16"/>
</dbReference>
<evidence type="ECO:0000256" key="4">
    <source>
        <dbReference type="PIRNR" id="PIRNR003352"/>
    </source>
</evidence>
<feature type="domain" description="Ribosomal eL28/Mak16" evidence="5">
    <location>
        <begin position="6"/>
        <end position="118"/>
    </location>
</feature>
<dbReference type="Pfam" id="PF01778">
    <property type="entry name" value="Ribosomal_L28e"/>
    <property type="match status" value="1"/>
</dbReference>
<comment type="similarity">
    <text evidence="2 4">Belongs to the MAK16 family.</text>
</comment>
<dbReference type="GO" id="GO:0005730">
    <property type="term" value="C:nucleolus"/>
    <property type="evidence" value="ECO:0007669"/>
    <property type="project" value="UniProtKB-UniRule"/>
</dbReference>
<dbReference type="PANTHER" id="PTHR23405:SF4">
    <property type="entry name" value="PROTEIN MAK16 HOMOLOG"/>
    <property type="match status" value="1"/>
</dbReference>
<dbReference type="GO" id="GO:0000466">
    <property type="term" value="P:maturation of 5.8S rRNA from tricistronic rRNA transcript (SSU-rRNA, 5.8S rRNA, LSU-rRNA)"/>
    <property type="evidence" value="ECO:0007669"/>
    <property type="project" value="EnsemblFungi"/>
</dbReference>
<dbReference type="Gene3D" id="3.30.390.110">
    <property type="match status" value="1"/>
</dbReference>
<dbReference type="STRING" id="1246581.A0A2H9TPK5"/>
<dbReference type="EMBL" id="MTSL01000047">
    <property type="protein sequence ID" value="PJF19688.1"/>
    <property type="molecule type" value="Genomic_DNA"/>
</dbReference>
<accession>A0A2H9TPK5</accession>